<gene>
    <name evidence="10" type="ORF">A2908_03550</name>
</gene>
<dbReference type="InterPro" id="IPR003838">
    <property type="entry name" value="ABC3_permease_C"/>
</dbReference>
<name>A0A1G2ICW5_9BACT</name>
<evidence type="ECO:0000256" key="7">
    <source>
        <dbReference type="SAM" id="Phobius"/>
    </source>
</evidence>
<dbReference type="Pfam" id="PF12704">
    <property type="entry name" value="MacB_PCD"/>
    <property type="match status" value="1"/>
</dbReference>
<dbReference type="InterPro" id="IPR025857">
    <property type="entry name" value="MacB_PCD"/>
</dbReference>
<protein>
    <recommendedName>
        <fullName evidence="12">Multidrug ABC transporter substrate-binding protein</fullName>
    </recommendedName>
</protein>
<feature type="transmembrane region" description="Helical" evidence="7">
    <location>
        <begin position="332"/>
        <end position="358"/>
    </location>
</feature>
<comment type="subcellular location">
    <subcellularLocation>
        <location evidence="1">Cell membrane</location>
        <topology evidence="1">Multi-pass membrane protein</topology>
    </subcellularLocation>
</comment>
<evidence type="ECO:0008006" key="12">
    <source>
        <dbReference type="Google" id="ProtNLM"/>
    </source>
</evidence>
<evidence type="ECO:0000256" key="5">
    <source>
        <dbReference type="ARBA" id="ARBA00023136"/>
    </source>
</evidence>
<comment type="caution">
    <text evidence="10">The sequence shown here is derived from an EMBL/GenBank/DDBJ whole genome shotgun (WGS) entry which is preliminary data.</text>
</comment>
<evidence type="ECO:0000259" key="8">
    <source>
        <dbReference type="Pfam" id="PF02687"/>
    </source>
</evidence>
<evidence type="ECO:0000256" key="4">
    <source>
        <dbReference type="ARBA" id="ARBA00022989"/>
    </source>
</evidence>
<dbReference type="Pfam" id="PF02687">
    <property type="entry name" value="FtsX"/>
    <property type="match status" value="1"/>
</dbReference>
<feature type="transmembrane region" description="Helical" evidence="7">
    <location>
        <begin position="21"/>
        <end position="42"/>
    </location>
</feature>
<dbReference type="AlphaFoldDB" id="A0A1G2ICW5"/>
<reference evidence="10 11" key="1">
    <citation type="journal article" date="2016" name="Nat. Commun.">
        <title>Thousands of microbial genomes shed light on interconnected biogeochemical processes in an aquifer system.</title>
        <authorList>
            <person name="Anantharaman K."/>
            <person name="Brown C.T."/>
            <person name="Hug L.A."/>
            <person name="Sharon I."/>
            <person name="Castelle C.J."/>
            <person name="Probst A.J."/>
            <person name="Thomas B.C."/>
            <person name="Singh A."/>
            <person name="Wilkins M.J."/>
            <person name="Karaoz U."/>
            <person name="Brodie E.L."/>
            <person name="Williams K.H."/>
            <person name="Hubbard S.S."/>
            <person name="Banfield J.F."/>
        </authorList>
    </citation>
    <scope>NUCLEOTIDE SEQUENCE [LARGE SCALE GENOMIC DNA]</scope>
</reference>
<dbReference type="STRING" id="1802214.A2908_03550"/>
<dbReference type="PANTHER" id="PTHR30572:SF4">
    <property type="entry name" value="ABC TRANSPORTER PERMEASE YTRF"/>
    <property type="match status" value="1"/>
</dbReference>
<dbReference type="InterPro" id="IPR050250">
    <property type="entry name" value="Macrolide_Exporter_MacB"/>
</dbReference>
<evidence type="ECO:0000313" key="11">
    <source>
        <dbReference type="Proteomes" id="UP000176774"/>
    </source>
</evidence>
<dbReference type="Proteomes" id="UP000176774">
    <property type="component" value="Unassembled WGS sequence"/>
</dbReference>
<keyword evidence="3 7" id="KW-0812">Transmembrane</keyword>
<evidence type="ECO:0000256" key="3">
    <source>
        <dbReference type="ARBA" id="ARBA00022692"/>
    </source>
</evidence>
<comment type="similarity">
    <text evidence="6">Belongs to the ABC-4 integral membrane protein family.</text>
</comment>
<evidence type="ECO:0000313" key="10">
    <source>
        <dbReference type="EMBL" id="OGZ72589.1"/>
    </source>
</evidence>
<feature type="transmembrane region" description="Helical" evidence="7">
    <location>
        <begin position="370"/>
        <end position="390"/>
    </location>
</feature>
<evidence type="ECO:0000259" key="9">
    <source>
        <dbReference type="Pfam" id="PF12704"/>
    </source>
</evidence>
<organism evidence="10 11">
    <name type="scientific">Candidatus Staskawiczbacteria bacterium RIFCSPLOWO2_01_FULL_38_12b</name>
    <dbReference type="NCBI Taxonomy" id="1802214"/>
    <lineage>
        <taxon>Bacteria</taxon>
        <taxon>Candidatus Staskawicziibacteriota</taxon>
    </lineage>
</organism>
<dbReference type="EMBL" id="MHPA01000024">
    <property type="protein sequence ID" value="OGZ72589.1"/>
    <property type="molecule type" value="Genomic_DNA"/>
</dbReference>
<feature type="domain" description="ABC3 transporter permease C-terminal" evidence="8">
    <location>
        <begin position="287"/>
        <end position="400"/>
    </location>
</feature>
<dbReference type="GO" id="GO:0005886">
    <property type="term" value="C:plasma membrane"/>
    <property type="evidence" value="ECO:0007669"/>
    <property type="project" value="UniProtKB-SubCell"/>
</dbReference>
<keyword evidence="4 7" id="KW-1133">Transmembrane helix</keyword>
<evidence type="ECO:0000256" key="2">
    <source>
        <dbReference type="ARBA" id="ARBA00022475"/>
    </source>
</evidence>
<keyword evidence="5 7" id="KW-0472">Membrane</keyword>
<dbReference type="PANTHER" id="PTHR30572">
    <property type="entry name" value="MEMBRANE COMPONENT OF TRANSPORTER-RELATED"/>
    <property type="match status" value="1"/>
</dbReference>
<accession>A0A1G2ICW5</accession>
<feature type="domain" description="MacB-like periplasmic core" evidence="9">
    <location>
        <begin position="21"/>
        <end position="246"/>
    </location>
</feature>
<sequence>MIISDLFEQTTSALLVNKARSGLTILGIIIGIASVIAMVSIGQGAKGTIESSIQSLGSNLVTVTPGVQGGFGGGASVGRGTAQSLTLEDSETILKEISTVKAVSPELSGRYQITAKGTNTNTQVLGVSSSYPEVKNIQVELGSFISDQNVKTISKVAVLGPTTRDDLFGEGIDPTGQTIRIKGINFKVIGVTVAKGGSAFNNQDDMVFVPVSTAQKFLSGNSYISSIGVQAVDQNSMADMQTQITSLLLDRHHIFNPELADFSTLNQADILGAASSITNTFTILLAAIAGISLVVGGIGIMNMMLTTVTERTREIGLRKAIGAKRKDISNQFLAEAVLLTLIGGVLGICLGWVISFLVSKFGGIATSVSLYSIVLAFGVSAAIGIVFGYYPAHRAAKLNPIEALRYE</sequence>
<evidence type="ECO:0000256" key="6">
    <source>
        <dbReference type="ARBA" id="ARBA00038076"/>
    </source>
</evidence>
<dbReference type="GO" id="GO:0022857">
    <property type="term" value="F:transmembrane transporter activity"/>
    <property type="evidence" value="ECO:0007669"/>
    <property type="project" value="TreeGrafter"/>
</dbReference>
<proteinExistence type="inferred from homology"/>
<evidence type="ECO:0000256" key="1">
    <source>
        <dbReference type="ARBA" id="ARBA00004651"/>
    </source>
</evidence>
<feature type="transmembrane region" description="Helical" evidence="7">
    <location>
        <begin position="281"/>
        <end position="305"/>
    </location>
</feature>
<keyword evidence="2" id="KW-1003">Cell membrane</keyword>